<dbReference type="SUPFAM" id="SSF88659">
    <property type="entry name" value="Sigma3 and sigma4 domains of RNA polymerase sigma factors"/>
    <property type="match status" value="1"/>
</dbReference>
<dbReference type="SUPFAM" id="SSF88946">
    <property type="entry name" value="Sigma2 domain of RNA polymerase sigma factors"/>
    <property type="match status" value="1"/>
</dbReference>
<dbReference type="PANTHER" id="PTHR30603:SF60">
    <property type="entry name" value="RNA POLYMERASE SIGMA FACTOR RPOD"/>
    <property type="match status" value="1"/>
</dbReference>
<dbReference type="Pfam" id="PF04539">
    <property type="entry name" value="Sigma70_r3"/>
    <property type="match status" value="1"/>
</dbReference>
<dbReference type="InterPro" id="IPR013324">
    <property type="entry name" value="RNA_pol_sigma_r3/r4-like"/>
</dbReference>
<evidence type="ECO:0000256" key="2">
    <source>
        <dbReference type="ARBA" id="ARBA00023015"/>
    </source>
</evidence>
<keyword evidence="3" id="KW-0731">Sigma factor</keyword>
<name>A0A0F9IT56_9ZZZZ</name>
<dbReference type="PRINTS" id="PR00046">
    <property type="entry name" value="SIGMA70FCT"/>
</dbReference>
<dbReference type="GO" id="GO:0006352">
    <property type="term" value="P:DNA-templated transcription initiation"/>
    <property type="evidence" value="ECO:0007669"/>
    <property type="project" value="InterPro"/>
</dbReference>
<dbReference type="InterPro" id="IPR009042">
    <property type="entry name" value="RNA_pol_sigma70_r1_2"/>
</dbReference>
<keyword evidence="4" id="KW-0238">DNA-binding</keyword>
<sequence>MAAKANLGWYLERITDTELLTAEQEKQLARRIREHHDPVAREQMIQANLRLVVNIAKQFAHRGMPLSDLVAEGNLGLVRAVEEFDPDAGARFSTYGAWWIKQAIKRAMINGVQPVAIPAYMAQQVTKWRRATRELEDKLGRTPTVEEIAKKLKAAGLATKAAATRSSALSPSQRAADTKRRNETKLAKLTFDRCLEDATTRIQSAGVEVFAELAELACGGQAGTLAAKRRGLKNREALEKELRARNSTGEVGWLAGLVFELVIHDNSWGTMGPRVRRVLEAVGVNVKSVQAEAKAELKAKAATKKTTAKKRAAATAKKKAARKASKPKASKPKKPSKKTTKVNTRKRNPRKSAKK</sequence>
<dbReference type="InterPro" id="IPR007627">
    <property type="entry name" value="RNA_pol_sigma70_r2"/>
</dbReference>
<keyword evidence="5" id="KW-0804">Transcription</keyword>
<dbReference type="NCBIfam" id="TIGR02937">
    <property type="entry name" value="sigma70-ECF"/>
    <property type="match status" value="1"/>
</dbReference>
<evidence type="ECO:0000256" key="4">
    <source>
        <dbReference type="ARBA" id="ARBA00023125"/>
    </source>
</evidence>
<dbReference type="InterPro" id="IPR000943">
    <property type="entry name" value="RNA_pol_sigma70"/>
</dbReference>
<gene>
    <name evidence="10" type="ORF">LCGC14_1839160</name>
</gene>
<dbReference type="EMBL" id="LAZR01018286">
    <property type="protein sequence ID" value="KKL96970.1"/>
    <property type="molecule type" value="Genomic_DNA"/>
</dbReference>
<evidence type="ECO:0000256" key="6">
    <source>
        <dbReference type="SAM" id="MobiDB-lite"/>
    </source>
</evidence>
<dbReference type="Pfam" id="PF04542">
    <property type="entry name" value="Sigma70_r2"/>
    <property type="match status" value="1"/>
</dbReference>
<dbReference type="AlphaFoldDB" id="A0A0F9IT56"/>
<dbReference type="InterPro" id="IPR013325">
    <property type="entry name" value="RNA_pol_sigma_r2"/>
</dbReference>
<evidence type="ECO:0000259" key="7">
    <source>
        <dbReference type="Pfam" id="PF00140"/>
    </source>
</evidence>
<feature type="region of interest" description="Disordered" evidence="6">
    <location>
        <begin position="298"/>
        <end position="355"/>
    </location>
</feature>
<reference evidence="10" key="1">
    <citation type="journal article" date="2015" name="Nature">
        <title>Complex archaea that bridge the gap between prokaryotes and eukaryotes.</title>
        <authorList>
            <person name="Spang A."/>
            <person name="Saw J.H."/>
            <person name="Jorgensen S.L."/>
            <person name="Zaremba-Niedzwiedzka K."/>
            <person name="Martijn J."/>
            <person name="Lind A.E."/>
            <person name="van Eijk R."/>
            <person name="Schleper C."/>
            <person name="Guy L."/>
            <person name="Ettema T.J."/>
        </authorList>
    </citation>
    <scope>NUCLEOTIDE SEQUENCE</scope>
</reference>
<dbReference type="GO" id="GO:0003677">
    <property type="term" value="F:DNA binding"/>
    <property type="evidence" value="ECO:0007669"/>
    <property type="project" value="UniProtKB-KW"/>
</dbReference>
<dbReference type="PANTHER" id="PTHR30603">
    <property type="entry name" value="RNA POLYMERASE SIGMA FACTOR RPO"/>
    <property type="match status" value="1"/>
</dbReference>
<dbReference type="InterPro" id="IPR007624">
    <property type="entry name" value="RNA_pol_sigma70_r3"/>
</dbReference>
<comment type="caution">
    <text evidence="10">The sequence shown here is derived from an EMBL/GenBank/DDBJ whole genome shotgun (WGS) entry which is preliminary data.</text>
</comment>
<protein>
    <recommendedName>
        <fullName evidence="11">RNA polymerase sigma-70 domain-containing protein</fullName>
    </recommendedName>
</protein>
<proteinExistence type="inferred from homology"/>
<dbReference type="Gene3D" id="1.10.10.10">
    <property type="entry name" value="Winged helix-like DNA-binding domain superfamily/Winged helix DNA-binding domain"/>
    <property type="match status" value="1"/>
</dbReference>
<feature type="domain" description="RNA polymerase sigma-70 region 3" evidence="8">
    <location>
        <begin position="127"/>
        <end position="153"/>
    </location>
</feature>
<evidence type="ECO:0000259" key="9">
    <source>
        <dbReference type="Pfam" id="PF04542"/>
    </source>
</evidence>
<dbReference type="Gene3D" id="1.10.601.10">
    <property type="entry name" value="RNA Polymerase Primary Sigma Factor"/>
    <property type="match status" value="1"/>
</dbReference>
<organism evidence="10">
    <name type="scientific">marine sediment metagenome</name>
    <dbReference type="NCBI Taxonomy" id="412755"/>
    <lineage>
        <taxon>unclassified sequences</taxon>
        <taxon>metagenomes</taxon>
        <taxon>ecological metagenomes</taxon>
    </lineage>
</organism>
<dbReference type="Pfam" id="PF00140">
    <property type="entry name" value="Sigma70_r1_2"/>
    <property type="match status" value="1"/>
</dbReference>
<dbReference type="GO" id="GO:0016987">
    <property type="term" value="F:sigma factor activity"/>
    <property type="evidence" value="ECO:0007669"/>
    <property type="project" value="UniProtKB-KW"/>
</dbReference>
<evidence type="ECO:0008006" key="11">
    <source>
        <dbReference type="Google" id="ProtNLM"/>
    </source>
</evidence>
<dbReference type="InterPro" id="IPR050239">
    <property type="entry name" value="Sigma-70_RNA_pol_init_factors"/>
</dbReference>
<evidence type="ECO:0000256" key="3">
    <source>
        <dbReference type="ARBA" id="ARBA00023082"/>
    </source>
</evidence>
<dbReference type="InterPro" id="IPR036388">
    <property type="entry name" value="WH-like_DNA-bd_sf"/>
</dbReference>
<evidence type="ECO:0000256" key="5">
    <source>
        <dbReference type="ARBA" id="ARBA00023163"/>
    </source>
</evidence>
<dbReference type="InterPro" id="IPR014284">
    <property type="entry name" value="RNA_pol_sigma-70_dom"/>
</dbReference>
<evidence type="ECO:0000313" key="10">
    <source>
        <dbReference type="EMBL" id="KKL96970.1"/>
    </source>
</evidence>
<comment type="similarity">
    <text evidence="1">Belongs to the sigma-70 factor family.</text>
</comment>
<keyword evidence="2" id="KW-0805">Transcription regulation</keyword>
<feature type="domain" description="RNA polymerase sigma-70 region 1.2" evidence="7">
    <location>
        <begin position="7"/>
        <end position="34"/>
    </location>
</feature>
<evidence type="ECO:0000259" key="8">
    <source>
        <dbReference type="Pfam" id="PF04539"/>
    </source>
</evidence>
<feature type="domain" description="RNA polymerase sigma-70 region 2" evidence="9">
    <location>
        <begin position="44"/>
        <end position="107"/>
    </location>
</feature>
<accession>A0A0F9IT56</accession>
<evidence type="ECO:0000256" key="1">
    <source>
        <dbReference type="ARBA" id="ARBA00007788"/>
    </source>
</evidence>
<feature type="compositionally biased region" description="Basic residues" evidence="6">
    <location>
        <begin position="301"/>
        <end position="355"/>
    </location>
</feature>